<reference evidence="2 5" key="1">
    <citation type="submission" date="2020-08" db="EMBL/GenBank/DDBJ databases">
        <title>Genomic Encyclopedia of Type Strains, Phase IV (KMG-IV): sequencing the most valuable type-strain genomes for metagenomic binning, comparative biology and taxonomic classification.</title>
        <authorList>
            <person name="Goeker M."/>
        </authorList>
    </citation>
    <scope>NUCLEOTIDE SEQUENCE [LARGE SCALE GENOMIC DNA]</scope>
    <source>
        <strain evidence="2 5">DSM 17989</strain>
    </source>
</reference>
<keyword evidence="4" id="KW-0614">Plasmid</keyword>
<evidence type="ECO:0000313" key="4">
    <source>
        <dbReference type="EMBL" id="WNY70926.1"/>
    </source>
</evidence>
<name>A0A7X0DPS3_9SPIR</name>
<evidence type="ECO:0000313" key="3">
    <source>
        <dbReference type="EMBL" id="MBB6213481.1"/>
    </source>
</evidence>
<dbReference type="EMBL" id="CP132479">
    <property type="protein sequence ID" value="WNY70926.1"/>
    <property type="molecule type" value="Genomic_DNA"/>
</dbReference>
<dbReference type="Proteomes" id="UP001302829">
    <property type="component" value="Plasmid lp54"/>
</dbReference>
<evidence type="ECO:0000313" key="5">
    <source>
        <dbReference type="Proteomes" id="UP000536100"/>
    </source>
</evidence>
<gene>
    <name evidence="2" type="ORF">HNP67_000855</name>
    <name evidence="3" type="ORF">HNP67_000976</name>
    <name evidence="4" type="ORF">QIA39_04480</name>
</gene>
<organism evidence="2 5">
    <name type="scientific">Borreliella californiensis</name>
    <dbReference type="NCBI Taxonomy" id="373543"/>
    <lineage>
        <taxon>Bacteria</taxon>
        <taxon>Pseudomonadati</taxon>
        <taxon>Spirochaetota</taxon>
        <taxon>Spirochaetia</taxon>
        <taxon>Spirochaetales</taxon>
        <taxon>Borreliaceae</taxon>
        <taxon>Borreliella</taxon>
    </lineage>
</organism>
<keyword evidence="1" id="KW-0472">Membrane</keyword>
<protein>
    <submittedName>
        <fullName evidence="4">P13 family porin</fullName>
    </submittedName>
</protein>
<dbReference type="AlphaFoldDB" id="A0A7X0DPS3"/>
<geneLocation type="plasmid" evidence="4 6">
    <name>lp54</name>
</geneLocation>
<sequence>MKKIFTLILIFGLTIQIFATKDTQNKIEKGIEKDIESSNKNDKEDKKNRIEKGIESFNTYDKEKKNPIGPFLLNLFLPFGIGSFIQEDYIGGGSVLGFNLLGAILWGTGMILNYRETQLTGYILIGVGASMILTSYTTSLIIPFTFANRHNENLKKRLSTELVGFEPNFDIGINGFQLSFKKSY</sequence>
<dbReference type="Proteomes" id="UP000536100">
    <property type="component" value="Unassembled WGS sequence"/>
</dbReference>
<dbReference type="RefSeq" id="WP_184125289.1">
    <property type="nucleotide sequence ID" value="NZ_CP124075.1"/>
</dbReference>
<proteinExistence type="predicted"/>
<feature type="transmembrane region" description="Helical" evidence="1">
    <location>
        <begin position="97"/>
        <end position="115"/>
    </location>
</feature>
<keyword evidence="1" id="KW-1133">Transmembrane helix</keyword>
<dbReference type="Pfam" id="PF05628">
    <property type="entry name" value="Borrelia_P13"/>
    <property type="match status" value="1"/>
</dbReference>
<dbReference type="EMBL" id="JACHFB010000003">
    <property type="protein sequence ID" value="MBB6213360.1"/>
    <property type="molecule type" value="Genomic_DNA"/>
</dbReference>
<accession>A0A7X0DPS3</accession>
<dbReference type="NCBIfam" id="NF033724">
    <property type="entry name" value="P13_porin"/>
    <property type="match status" value="1"/>
</dbReference>
<evidence type="ECO:0000313" key="6">
    <source>
        <dbReference type="Proteomes" id="UP001302829"/>
    </source>
</evidence>
<keyword evidence="6" id="KW-1185">Reference proteome</keyword>
<feature type="transmembrane region" description="Helical" evidence="1">
    <location>
        <begin position="68"/>
        <end position="85"/>
    </location>
</feature>
<dbReference type="EMBL" id="JACHFB010000003">
    <property type="protein sequence ID" value="MBB6213481.1"/>
    <property type="molecule type" value="Genomic_DNA"/>
</dbReference>
<dbReference type="InterPro" id="IPR008420">
    <property type="entry name" value="Borrelia_P13"/>
</dbReference>
<evidence type="ECO:0000256" key="1">
    <source>
        <dbReference type="SAM" id="Phobius"/>
    </source>
</evidence>
<evidence type="ECO:0000313" key="2">
    <source>
        <dbReference type="EMBL" id="MBB6213360.1"/>
    </source>
</evidence>
<feature type="transmembrane region" description="Helical" evidence="1">
    <location>
        <begin position="121"/>
        <end position="147"/>
    </location>
</feature>
<keyword evidence="1" id="KW-0812">Transmembrane</keyword>
<reference evidence="4 6" key="2">
    <citation type="submission" date="2023-07" db="EMBL/GenBank/DDBJ databases">
        <title>Genome sequencing of multiple Borrelia sensu lato isolates.</title>
        <authorList>
            <person name="Mongodin E.F."/>
            <person name="Rudenko N."/>
            <person name="Fraser C.M."/>
            <person name="Schutzer S."/>
            <person name="Luft B."/>
            <person name="Morgan R."/>
            <person name="Chastens S."/>
            <person name="Qiu W."/>
        </authorList>
    </citation>
    <scope>NUCLEOTIDE SEQUENCE [LARGE SCALE GENOMIC DNA]</scope>
    <source>
        <strain evidence="4 6">CA446</strain>
        <plasmid evidence="4 6">lp54</plasmid>
    </source>
</reference>